<protein>
    <submittedName>
        <fullName evidence="3 4">HTH OST-type domain-containing protein</fullName>
    </submittedName>
</protein>
<sequence length="378" mass="43924">MELEDLFKKLRSSLSMRNNVPLSQLINECNSDWNINVWGIYSKLAGISNVTLKDIVTWLEGYESVTIKPTDNNDYIICFQFGNEHADLRRYINVSKPKKKKINKKVTSTSGRMRREERNCYNSSQLSNTYRNKHSFLTPVNNYYQKNVNVRSYGGNDGTSKEIKNFSNTVSSSGKTHLRNEISNALFMNKRLENQRGVEKLEKEIVKKFDNDNYDETFKKMNSLTIGNKVSFKSVACQTEETFYNNDFKNNVKTTDEKVEKNNKNDLPKYIFGADAIEILLKERNKVIPKATENLPKKEEEEEKKVEEKIETNHQSEKLNDFEDRKPFIPLQSSVSNQKNAHIYERSISKNISYNDINAKKVVKKEKFSYNFPTSSVA</sequence>
<dbReference type="Proteomes" id="UP000035681">
    <property type="component" value="Unplaced"/>
</dbReference>
<feature type="compositionally biased region" description="Basic and acidic residues" evidence="1">
    <location>
        <begin position="295"/>
        <end position="315"/>
    </location>
</feature>
<evidence type="ECO:0000313" key="4">
    <source>
        <dbReference type="WBParaSite" id="TCONS_00005373.p1"/>
    </source>
</evidence>
<name>A0A0K0EJ93_STRER</name>
<dbReference type="WBParaSite" id="SSTP_0000954200.1">
    <property type="protein sequence ID" value="SSTP_0000954200.1"/>
    <property type="gene ID" value="SSTP_0000954200"/>
</dbReference>
<keyword evidence="2" id="KW-1185">Reference proteome</keyword>
<dbReference type="AlphaFoldDB" id="A0A0K0EJ93"/>
<accession>A0A0K0EJ93</accession>
<organism evidence="3">
    <name type="scientific">Strongyloides stercoralis</name>
    <name type="common">Threadworm</name>
    <dbReference type="NCBI Taxonomy" id="6248"/>
    <lineage>
        <taxon>Eukaryota</taxon>
        <taxon>Metazoa</taxon>
        <taxon>Ecdysozoa</taxon>
        <taxon>Nematoda</taxon>
        <taxon>Chromadorea</taxon>
        <taxon>Rhabditida</taxon>
        <taxon>Tylenchina</taxon>
        <taxon>Panagrolaimomorpha</taxon>
        <taxon>Strongyloidoidea</taxon>
        <taxon>Strongyloididae</taxon>
        <taxon>Strongyloides</taxon>
    </lineage>
</organism>
<reference evidence="3" key="1">
    <citation type="submission" date="2015-08" db="UniProtKB">
        <authorList>
            <consortium name="WormBaseParasite"/>
        </authorList>
    </citation>
    <scope>IDENTIFICATION</scope>
</reference>
<evidence type="ECO:0000313" key="2">
    <source>
        <dbReference type="Proteomes" id="UP000035681"/>
    </source>
</evidence>
<feature type="region of interest" description="Disordered" evidence="1">
    <location>
        <begin position="294"/>
        <end position="315"/>
    </location>
</feature>
<dbReference type="WBParaSite" id="TCONS_00005373.p1">
    <property type="protein sequence ID" value="TCONS_00005373.p1"/>
    <property type="gene ID" value="XLOC_003677"/>
</dbReference>
<proteinExistence type="predicted"/>
<evidence type="ECO:0000313" key="3">
    <source>
        <dbReference type="WBParaSite" id="SSTP_0000954200.1"/>
    </source>
</evidence>
<evidence type="ECO:0000256" key="1">
    <source>
        <dbReference type="SAM" id="MobiDB-lite"/>
    </source>
</evidence>